<accession>A0A8J3AVC7</accession>
<dbReference type="SUPFAM" id="SSF141130">
    <property type="entry name" value="Acetamidase/Formamidase-like"/>
    <property type="match status" value="1"/>
</dbReference>
<dbReference type="InterPro" id="IPR004304">
    <property type="entry name" value="FmdA_AmdA"/>
</dbReference>
<dbReference type="AlphaFoldDB" id="A0A8J3AVC7"/>
<dbReference type="Gene3D" id="3.10.28.20">
    <property type="entry name" value="Acetamidase/Formamidase-like domains"/>
    <property type="match status" value="1"/>
</dbReference>
<dbReference type="Proteomes" id="UP000642180">
    <property type="component" value="Unassembled WGS sequence"/>
</dbReference>
<dbReference type="Gene3D" id="2.40.10.120">
    <property type="match status" value="1"/>
</dbReference>
<comment type="caution">
    <text evidence="1">The sequence shown here is derived from an EMBL/GenBank/DDBJ whole genome shotgun (WGS) entry which is preliminary data.</text>
</comment>
<reference evidence="2" key="1">
    <citation type="journal article" date="2019" name="Int. J. Syst. Evol. Microbiol.">
        <title>The Global Catalogue of Microorganisms (GCM) 10K type strain sequencing project: providing services to taxonomists for standard genome sequencing and annotation.</title>
        <authorList>
            <consortium name="The Broad Institute Genomics Platform"/>
            <consortium name="The Broad Institute Genome Sequencing Center for Infectious Disease"/>
            <person name="Wu L."/>
            <person name="Ma J."/>
        </authorList>
    </citation>
    <scope>NUCLEOTIDE SEQUENCE [LARGE SCALE GENOMIC DNA]</scope>
    <source>
        <strain evidence="2">CCM 2767</strain>
    </source>
</reference>
<proteinExistence type="predicted"/>
<dbReference type="Pfam" id="PF03069">
    <property type="entry name" value="FmdA_AmdA"/>
    <property type="match status" value="1"/>
</dbReference>
<dbReference type="PANTHER" id="PTHR31891:SF1">
    <property type="entry name" value="FORMAMIDASE C869.04-RELATED"/>
    <property type="match status" value="1"/>
</dbReference>
<evidence type="ECO:0000313" key="1">
    <source>
        <dbReference type="EMBL" id="GGI19712.1"/>
    </source>
</evidence>
<dbReference type="PANTHER" id="PTHR31891">
    <property type="entry name" value="FORMAMIDASE C869.04-RELATED"/>
    <property type="match status" value="1"/>
</dbReference>
<gene>
    <name evidence="1" type="ORF">GCM10008066_20400</name>
</gene>
<dbReference type="Gene3D" id="2.60.120.580">
    <property type="entry name" value="Acetamidase/Formamidase-like domains"/>
    <property type="match status" value="2"/>
</dbReference>
<keyword evidence="2" id="KW-1185">Reference proteome</keyword>
<sequence>MSDHICGTGCSHFSHLNDADLQAEFAEARHSLRTSIGGEKVAGKAGLGGVTHRPLPSKKQGENVSHYYIPANDKTIHWGYFSKSMEPLIKLDSGDYATIETVTHHSNDDIERMVKGDPGVESIFHWDAKHKAVDRRGAGPMDHPLGAGGGLGVHVCTGPVFVNGAEPGDVLEVRIVDTMQRPSGNPDYRGKTFGSNVASNWGFQFNNLITEPKGREVITIYEVDAKGEQSWAKAVYNYRWTPQTDPWGKVHPIIDYPGVPVDKHSITPNYDILKGYEIPVRPHFGMIGVAPVEAEIVSSIVPSYSGGNFDNWRMGKGATAFFPVVVPGAMFSVGDPHASQGDAELCGTAIECSLTGVFQFILHKKADLPGTKLFGLDYPLLETESELIVHGFSSANYLKEFGDSDDAAAEMFKKSSLDSAMTDAFNKTRRFFMDTRNLSEDEAISLISVSVDFGITQVVDGNWGVHAIIKKSIFPK</sequence>
<evidence type="ECO:0000313" key="2">
    <source>
        <dbReference type="Proteomes" id="UP000642180"/>
    </source>
</evidence>
<organism evidence="1 2">
    <name type="scientific">Oxalicibacterium faecigallinarum</name>
    <dbReference type="NCBI Taxonomy" id="573741"/>
    <lineage>
        <taxon>Bacteria</taxon>
        <taxon>Pseudomonadati</taxon>
        <taxon>Pseudomonadota</taxon>
        <taxon>Betaproteobacteria</taxon>
        <taxon>Burkholderiales</taxon>
        <taxon>Oxalobacteraceae</taxon>
        <taxon>Oxalicibacterium</taxon>
    </lineage>
</organism>
<name>A0A8J3AVC7_9BURK</name>
<dbReference type="RefSeq" id="WP_188381255.1">
    <property type="nucleotide sequence ID" value="NZ_BMDI01000002.1"/>
</dbReference>
<dbReference type="EMBL" id="BMDI01000002">
    <property type="protein sequence ID" value="GGI19712.1"/>
    <property type="molecule type" value="Genomic_DNA"/>
</dbReference>
<protein>
    <submittedName>
        <fullName evidence="1">Acetamidase</fullName>
    </submittedName>
</protein>
<dbReference type="GO" id="GO:0016811">
    <property type="term" value="F:hydrolase activity, acting on carbon-nitrogen (but not peptide) bonds, in linear amides"/>
    <property type="evidence" value="ECO:0007669"/>
    <property type="project" value="InterPro"/>
</dbReference>